<evidence type="ECO:0000256" key="2">
    <source>
        <dbReference type="ARBA" id="ARBA00022603"/>
    </source>
</evidence>
<dbReference type="InterPro" id="IPR001537">
    <property type="entry name" value="SpoU_MeTrfase"/>
</dbReference>
<keyword evidence="2 6" id="KW-0489">Methyltransferase</keyword>
<evidence type="ECO:0000256" key="1">
    <source>
        <dbReference type="ARBA" id="ARBA00007228"/>
    </source>
</evidence>
<dbReference type="InterPro" id="IPR029026">
    <property type="entry name" value="tRNA_m1G_MTases_N"/>
</dbReference>
<dbReference type="HOGENOM" id="CLU_021322_3_2_10"/>
<dbReference type="EMBL" id="CP009621">
    <property type="protein sequence ID" value="AKD04694.1"/>
    <property type="molecule type" value="Genomic_DNA"/>
</dbReference>
<dbReference type="GO" id="GO:0032259">
    <property type="term" value="P:methylation"/>
    <property type="evidence" value="ECO:0007669"/>
    <property type="project" value="UniProtKB-KW"/>
</dbReference>
<gene>
    <name evidence="6" type="ORF">PKOR_18310</name>
</gene>
<dbReference type="KEGG" id="pko:PKOR_18310"/>
<organism evidence="6 7">
    <name type="scientific">Pontibacter korlensis</name>
    <dbReference type="NCBI Taxonomy" id="400092"/>
    <lineage>
        <taxon>Bacteria</taxon>
        <taxon>Pseudomonadati</taxon>
        <taxon>Bacteroidota</taxon>
        <taxon>Cytophagia</taxon>
        <taxon>Cytophagales</taxon>
        <taxon>Hymenobacteraceae</taxon>
        <taxon>Pontibacter</taxon>
    </lineage>
</organism>
<proteinExistence type="inferred from homology"/>
<dbReference type="Proteomes" id="UP000033109">
    <property type="component" value="Chromosome"/>
</dbReference>
<evidence type="ECO:0000313" key="7">
    <source>
        <dbReference type="Proteomes" id="UP000033109"/>
    </source>
</evidence>
<dbReference type="PANTHER" id="PTHR43191:SF2">
    <property type="entry name" value="RRNA METHYLTRANSFERASE 3, MITOCHONDRIAL"/>
    <property type="match status" value="1"/>
</dbReference>
<dbReference type="InterPro" id="IPR053888">
    <property type="entry name" value="MRM3-like_sub_bind"/>
</dbReference>
<dbReference type="GO" id="GO:0008173">
    <property type="term" value="F:RNA methyltransferase activity"/>
    <property type="evidence" value="ECO:0007669"/>
    <property type="project" value="InterPro"/>
</dbReference>
<dbReference type="STRING" id="400092.PKOR_18310"/>
<dbReference type="SUPFAM" id="SSF75217">
    <property type="entry name" value="alpha/beta knot"/>
    <property type="match status" value="1"/>
</dbReference>
<feature type="domain" description="MRM3-like substrate binding" evidence="5">
    <location>
        <begin position="6"/>
        <end position="71"/>
    </location>
</feature>
<dbReference type="PATRIC" id="fig|400092.3.peg.4010"/>
<dbReference type="InterPro" id="IPR029028">
    <property type="entry name" value="Alpha/beta_knot_MTases"/>
</dbReference>
<dbReference type="GO" id="GO:0006396">
    <property type="term" value="P:RNA processing"/>
    <property type="evidence" value="ECO:0007669"/>
    <property type="project" value="InterPro"/>
</dbReference>
<dbReference type="PANTHER" id="PTHR43191">
    <property type="entry name" value="RRNA METHYLTRANSFERASE 3"/>
    <property type="match status" value="1"/>
</dbReference>
<dbReference type="InterPro" id="IPR051259">
    <property type="entry name" value="rRNA_Methyltransferase"/>
</dbReference>
<keyword evidence="7" id="KW-1185">Reference proteome</keyword>
<dbReference type="Pfam" id="PF00588">
    <property type="entry name" value="SpoU_methylase"/>
    <property type="match status" value="1"/>
</dbReference>
<comment type="similarity">
    <text evidence="1">Belongs to the class IV-like SAM-binding methyltransferase superfamily. RNA methyltransferase TrmH family.</text>
</comment>
<dbReference type="SUPFAM" id="SSF55315">
    <property type="entry name" value="L30e-like"/>
    <property type="match status" value="1"/>
</dbReference>
<dbReference type="Gene3D" id="3.40.1280.10">
    <property type="match status" value="1"/>
</dbReference>
<sequence>MLSKAVVKYIKSLQVKKYRNQHQAFVVEGAKSVLELLQSEFELQHLLVTEDFLREHTAILGKGLNYEVVKEEDLIKAGTFASNNAALAVASMRKLPALQIKPSDLIIALDDIRDPGNLGTIIRIADWYGIKHVVCSESCADFYNPKVISSTMGSFTRIQVHYLDLPDWLQQHTSKFNIYGAALNGENLHQMQLKPEGIVVLGNEANGIRPEVAKQVNHLIKIPAFGGAESLNVATATAIIIDNFKRNS</sequence>
<evidence type="ECO:0000259" key="4">
    <source>
        <dbReference type="Pfam" id="PF00588"/>
    </source>
</evidence>
<dbReference type="Pfam" id="PF22435">
    <property type="entry name" value="MRM3-like_sub_bind"/>
    <property type="match status" value="1"/>
</dbReference>
<dbReference type="CDD" id="cd18109">
    <property type="entry name" value="SpoU-like_RNA-MTase"/>
    <property type="match status" value="1"/>
</dbReference>
<evidence type="ECO:0000313" key="6">
    <source>
        <dbReference type="EMBL" id="AKD04694.1"/>
    </source>
</evidence>
<name>A0A0E3ZHU1_9BACT</name>
<evidence type="ECO:0000256" key="3">
    <source>
        <dbReference type="ARBA" id="ARBA00022679"/>
    </source>
</evidence>
<protein>
    <submittedName>
        <fullName evidence="6">RNA methyltransferase</fullName>
    </submittedName>
</protein>
<dbReference type="InterPro" id="IPR029064">
    <property type="entry name" value="Ribosomal_eL30-like_sf"/>
</dbReference>
<dbReference type="RefSeq" id="WP_046312574.1">
    <property type="nucleotide sequence ID" value="NZ_CBCSCY010000008.1"/>
</dbReference>
<accession>A0A0E3ZHU1</accession>
<keyword evidence="3 6" id="KW-0808">Transferase</keyword>
<evidence type="ECO:0000259" key="5">
    <source>
        <dbReference type="Pfam" id="PF22435"/>
    </source>
</evidence>
<dbReference type="AlphaFoldDB" id="A0A0E3ZHU1"/>
<feature type="domain" description="tRNA/rRNA methyltransferase SpoU type" evidence="4">
    <location>
        <begin position="105"/>
        <end position="241"/>
    </location>
</feature>
<reference evidence="6 7" key="1">
    <citation type="journal article" date="2015" name="Sci. Rep.">
        <title>Unraveling adaptation of Pontibacter korlensis to radiation and infertility in desert through complete genome and comparative transcriptomic analysis.</title>
        <authorList>
            <person name="Dai J."/>
            <person name="Dai W."/>
            <person name="Qiu C."/>
            <person name="Yang Z."/>
            <person name="Zhang Y."/>
            <person name="Zhou M."/>
            <person name="Zhang L."/>
            <person name="Fang C."/>
            <person name="Gao Q."/>
            <person name="Yang Q."/>
            <person name="Li X."/>
            <person name="Wang Z."/>
            <person name="Wang Z."/>
            <person name="Jia Z."/>
            <person name="Chen X."/>
        </authorList>
    </citation>
    <scope>NUCLEOTIDE SEQUENCE [LARGE SCALE GENOMIC DNA]</scope>
    <source>
        <strain evidence="6 7">X14-1T</strain>
    </source>
</reference>
<dbReference type="Gene3D" id="3.30.1330.30">
    <property type="match status" value="1"/>
</dbReference>
<dbReference type="GO" id="GO:0003723">
    <property type="term" value="F:RNA binding"/>
    <property type="evidence" value="ECO:0007669"/>
    <property type="project" value="InterPro"/>
</dbReference>
<dbReference type="OrthoDB" id="9785673at2"/>